<keyword evidence="2 5" id="KW-0812">Transmembrane</keyword>
<evidence type="ECO:0000256" key="2">
    <source>
        <dbReference type="ARBA" id="ARBA00022692"/>
    </source>
</evidence>
<evidence type="ECO:0000313" key="6">
    <source>
        <dbReference type="EMBL" id="BBO89326.1"/>
    </source>
</evidence>
<accession>A0A5K8AA00</accession>
<proteinExistence type="predicted"/>
<dbReference type="SUPFAM" id="SSF161098">
    <property type="entry name" value="MetI-like"/>
    <property type="match status" value="1"/>
</dbReference>
<reference evidence="6 7" key="1">
    <citation type="submission" date="2019-11" db="EMBL/GenBank/DDBJ databases">
        <title>Comparative genomics of hydrocarbon-degrading Desulfosarcina strains.</title>
        <authorList>
            <person name="Watanabe M."/>
            <person name="Kojima H."/>
            <person name="Fukui M."/>
        </authorList>
    </citation>
    <scope>NUCLEOTIDE SEQUENCE [LARGE SCALE GENOMIC DNA]</scope>
    <source>
        <strain evidence="7">oXyS1</strain>
    </source>
</reference>
<keyword evidence="7" id="KW-1185">Reference proteome</keyword>
<keyword evidence="3 5" id="KW-1133">Transmembrane helix</keyword>
<sequence length="91" mass="10181">MLRDAKANRQLPFIPIVLPLIRPGLLTAAIFAFIASFDELITALFISGARSTTLSRQMCRTTASKINNQPFLNMHHSRKRENAKAQMPNEG</sequence>
<protein>
    <recommendedName>
        <fullName evidence="8">ABC transmembrane type-1 domain-containing protein</fullName>
    </recommendedName>
</protein>
<dbReference type="AlphaFoldDB" id="A0A5K8AA00"/>
<name>A0A5K8AA00_9BACT</name>
<evidence type="ECO:0008006" key="8">
    <source>
        <dbReference type="Google" id="ProtNLM"/>
    </source>
</evidence>
<dbReference type="Gene3D" id="1.10.3720.10">
    <property type="entry name" value="MetI-like"/>
    <property type="match status" value="1"/>
</dbReference>
<dbReference type="EMBL" id="AP021879">
    <property type="protein sequence ID" value="BBO89326.1"/>
    <property type="molecule type" value="Genomic_DNA"/>
</dbReference>
<evidence type="ECO:0000313" key="7">
    <source>
        <dbReference type="Proteomes" id="UP000422108"/>
    </source>
</evidence>
<evidence type="ECO:0000256" key="5">
    <source>
        <dbReference type="SAM" id="Phobius"/>
    </source>
</evidence>
<dbReference type="CDD" id="cd06261">
    <property type="entry name" value="TM_PBP2"/>
    <property type="match status" value="1"/>
</dbReference>
<comment type="subcellular location">
    <subcellularLocation>
        <location evidence="1">Cell membrane</location>
        <topology evidence="1">Multi-pass membrane protein</topology>
    </subcellularLocation>
</comment>
<organism evidence="6 7">
    <name type="scientific">Desulfosarcina ovata subsp. ovata</name>
    <dbReference type="NCBI Taxonomy" id="2752305"/>
    <lineage>
        <taxon>Bacteria</taxon>
        <taxon>Pseudomonadati</taxon>
        <taxon>Thermodesulfobacteriota</taxon>
        <taxon>Desulfobacteria</taxon>
        <taxon>Desulfobacterales</taxon>
        <taxon>Desulfosarcinaceae</taxon>
        <taxon>Desulfosarcina</taxon>
    </lineage>
</organism>
<feature type="transmembrane region" description="Helical" evidence="5">
    <location>
        <begin position="20"/>
        <end position="46"/>
    </location>
</feature>
<dbReference type="GO" id="GO:0005886">
    <property type="term" value="C:plasma membrane"/>
    <property type="evidence" value="ECO:0007669"/>
    <property type="project" value="UniProtKB-SubCell"/>
</dbReference>
<evidence type="ECO:0000256" key="1">
    <source>
        <dbReference type="ARBA" id="ARBA00004651"/>
    </source>
</evidence>
<dbReference type="InterPro" id="IPR035906">
    <property type="entry name" value="MetI-like_sf"/>
</dbReference>
<dbReference type="Proteomes" id="UP000422108">
    <property type="component" value="Chromosome"/>
</dbReference>
<dbReference type="InterPro" id="IPR000515">
    <property type="entry name" value="MetI-like"/>
</dbReference>
<evidence type="ECO:0000256" key="3">
    <source>
        <dbReference type="ARBA" id="ARBA00022989"/>
    </source>
</evidence>
<gene>
    <name evidence="6" type="ORF">DSCOOX_25060</name>
</gene>
<dbReference type="GO" id="GO:0055085">
    <property type="term" value="P:transmembrane transport"/>
    <property type="evidence" value="ECO:0007669"/>
    <property type="project" value="InterPro"/>
</dbReference>
<evidence type="ECO:0000256" key="4">
    <source>
        <dbReference type="ARBA" id="ARBA00023136"/>
    </source>
</evidence>
<keyword evidence="4 5" id="KW-0472">Membrane</keyword>